<evidence type="ECO:0000256" key="1">
    <source>
        <dbReference type="SAM" id="MobiDB-lite"/>
    </source>
</evidence>
<dbReference type="CDD" id="cd22762">
    <property type="entry name" value="OTU_fungi_OTU2-like"/>
    <property type="match status" value="1"/>
</dbReference>
<evidence type="ECO:0000313" key="3">
    <source>
        <dbReference type="EMBL" id="GAW25713.1"/>
    </source>
</evidence>
<feature type="region of interest" description="Disordered" evidence="1">
    <location>
        <begin position="55"/>
        <end position="103"/>
    </location>
</feature>
<feature type="region of interest" description="Disordered" evidence="1">
    <location>
        <begin position="122"/>
        <end position="168"/>
    </location>
</feature>
<dbReference type="InterPro" id="IPR038765">
    <property type="entry name" value="Papain-like_cys_pep_sf"/>
</dbReference>
<feature type="compositionally biased region" description="Low complexity" evidence="1">
    <location>
        <begin position="124"/>
        <end position="133"/>
    </location>
</feature>
<accession>A0A1S8A6N3</accession>
<evidence type="ECO:0000259" key="2">
    <source>
        <dbReference type="PROSITE" id="PS50802"/>
    </source>
</evidence>
<dbReference type="GO" id="GO:0006508">
    <property type="term" value="P:proteolysis"/>
    <property type="evidence" value="ECO:0007669"/>
    <property type="project" value="UniProtKB-KW"/>
</dbReference>
<feature type="domain" description="OTU" evidence="2">
    <location>
        <begin position="188"/>
        <end position="344"/>
    </location>
</feature>
<dbReference type="Gene3D" id="3.90.70.80">
    <property type="match status" value="1"/>
</dbReference>
<name>A0A1S8A6N3_ROSNE</name>
<dbReference type="AlphaFoldDB" id="A0A1S8A6N3"/>
<evidence type="ECO:0000313" key="4">
    <source>
        <dbReference type="Proteomes" id="UP000054516"/>
    </source>
</evidence>
<sequence length="346" mass="38242">MEALETIQTRHRKEQRDLQARITNKKKNATKKSRKGINDECIMLERELKERQEQELAALNGESGGVIEQQAEDSGEPNGGGQNATENNAGDGNTPSTDTNGIAGRLRNTTISFDVPTTIRHSDSAAQAQTQSQGQGGKKRNRQKERMARRAAEQEAASEAAEQEVQGMTDHRALERSSLERAFSAHGLVEHEIRPDGHCLFSAVADQLAQRDIPISLPSSTGAADEETAGEDKAPPYKIVRRVATDYIERHADDFMPFLEEPLESYILKIRNTAEWGGQLELLALASAYQVEIKVVQNGRTEAIQPSGEHGREGVENGGDRTIWLAYYRHGYGLGEHYNSLRTKIG</sequence>
<gene>
    <name evidence="3" type="ORF">SAMD00023353_1102080</name>
</gene>
<organism evidence="3">
    <name type="scientific">Rosellinia necatrix</name>
    <name type="common">White root-rot fungus</name>
    <dbReference type="NCBI Taxonomy" id="77044"/>
    <lineage>
        <taxon>Eukaryota</taxon>
        <taxon>Fungi</taxon>
        <taxon>Dikarya</taxon>
        <taxon>Ascomycota</taxon>
        <taxon>Pezizomycotina</taxon>
        <taxon>Sordariomycetes</taxon>
        <taxon>Xylariomycetidae</taxon>
        <taxon>Xylariales</taxon>
        <taxon>Xylariaceae</taxon>
        <taxon>Rosellinia</taxon>
    </lineage>
</organism>
<reference evidence="3" key="1">
    <citation type="submission" date="2016-03" db="EMBL/GenBank/DDBJ databases">
        <title>Draft genome sequence of Rosellinia necatrix.</title>
        <authorList>
            <person name="Kanematsu S."/>
        </authorList>
    </citation>
    <scope>NUCLEOTIDE SEQUENCE [LARGE SCALE GENOMIC DNA]</scope>
    <source>
        <strain evidence="3">W97</strain>
    </source>
</reference>
<dbReference type="Pfam" id="PF02338">
    <property type="entry name" value="OTU"/>
    <property type="match status" value="1"/>
</dbReference>
<keyword evidence="4" id="KW-1185">Reference proteome</keyword>
<proteinExistence type="predicted"/>
<feature type="compositionally biased region" description="Basic and acidic residues" evidence="1">
    <location>
        <begin position="144"/>
        <end position="153"/>
    </location>
</feature>
<dbReference type="PROSITE" id="PS50802">
    <property type="entry name" value="OTU"/>
    <property type="match status" value="1"/>
</dbReference>
<dbReference type="Proteomes" id="UP000054516">
    <property type="component" value="Unassembled WGS sequence"/>
</dbReference>
<dbReference type="GO" id="GO:0004843">
    <property type="term" value="F:cysteine-type deubiquitinase activity"/>
    <property type="evidence" value="ECO:0007669"/>
    <property type="project" value="TreeGrafter"/>
</dbReference>
<dbReference type="PANTHER" id="PTHR12419:SF10">
    <property type="entry name" value="DEUBIQUITINASE OTUD6B"/>
    <property type="match status" value="1"/>
</dbReference>
<feature type="compositionally biased region" description="Low complexity" evidence="1">
    <location>
        <begin position="154"/>
        <end position="166"/>
    </location>
</feature>
<dbReference type="OMA" id="YELGAHY"/>
<keyword evidence="3" id="KW-0645">Protease</keyword>
<dbReference type="InterPro" id="IPR049771">
    <property type="entry name" value="OTU2-like_OTU"/>
</dbReference>
<dbReference type="STRING" id="77044.A0A1S8A6N3"/>
<dbReference type="EMBL" id="DF977456">
    <property type="protein sequence ID" value="GAW25713.1"/>
    <property type="molecule type" value="Genomic_DNA"/>
</dbReference>
<dbReference type="InterPro" id="IPR003323">
    <property type="entry name" value="OTU_dom"/>
</dbReference>
<dbReference type="GO" id="GO:0016579">
    <property type="term" value="P:protein deubiquitination"/>
    <property type="evidence" value="ECO:0007669"/>
    <property type="project" value="TreeGrafter"/>
</dbReference>
<dbReference type="SUPFAM" id="SSF54001">
    <property type="entry name" value="Cysteine proteinases"/>
    <property type="match status" value="1"/>
</dbReference>
<dbReference type="OrthoDB" id="415023at2759"/>
<feature type="compositionally biased region" description="Polar residues" evidence="1">
    <location>
        <begin position="83"/>
        <end position="100"/>
    </location>
</feature>
<dbReference type="InterPro" id="IPR050704">
    <property type="entry name" value="Peptidase_C85-like"/>
</dbReference>
<protein>
    <submittedName>
        <fullName evidence="3">Putative OTU-like cysteine protease</fullName>
    </submittedName>
</protein>
<keyword evidence="3" id="KW-0378">Hydrolase</keyword>
<dbReference type="PANTHER" id="PTHR12419">
    <property type="entry name" value="OTU DOMAIN CONTAINING PROTEIN"/>
    <property type="match status" value="1"/>
</dbReference>